<proteinExistence type="predicted"/>
<reference evidence="2" key="1">
    <citation type="submission" date="2014-09" db="EMBL/GenBank/DDBJ databases">
        <authorList>
            <person name="Magalhaes I.L.F."/>
            <person name="Oliveira U."/>
            <person name="Santos F.R."/>
            <person name="Vidigal T.H.D.A."/>
            <person name="Brescovit A.D."/>
            <person name="Santos A.J."/>
        </authorList>
    </citation>
    <scope>NUCLEOTIDE SEQUENCE</scope>
    <source>
        <tissue evidence="2">Shoot tissue taken approximately 20 cm above the soil surface</tissue>
    </source>
</reference>
<sequence>MLRVRSSRRRSGIQQAKSGTGRSRVPTTVEPLARSWSTT</sequence>
<feature type="compositionally biased region" description="Polar residues" evidence="1">
    <location>
        <begin position="12"/>
        <end position="21"/>
    </location>
</feature>
<accession>A0A0A8XS76</accession>
<name>A0A0A8XS76_ARUDO</name>
<evidence type="ECO:0000256" key="1">
    <source>
        <dbReference type="SAM" id="MobiDB-lite"/>
    </source>
</evidence>
<feature type="region of interest" description="Disordered" evidence="1">
    <location>
        <begin position="1"/>
        <end position="39"/>
    </location>
</feature>
<evidence type="ECO:0000313" key="2">
    <source>
        <dbReference type="EMBL" id="JAD14562.1"/>
    </source>
</evidence>
<protein>
    <submittedName>
        <fullName evidence="2">Uncharacterized protein</fullName>
    </submittedName>
</protein>
<organism evidence="2">
    <name type="scientific">Arundo donax</name>
    <name type="common">Giant reed</name>
    <name type="synonym">Donax arundinaceus</name>
    <dbReference type="NCBI Taxonomy" id="35708"/>
    <lineage>
        <taxon>Eukaryota</taxon>
        <taxon>Viridiplantae</taxon>
        <taxon>Streptophyta</taxon>
        <taxon>Embryophyta</taxon>
        <taxon>Tracheophyta</taxon>
        <taxon>Spermatophyta</taxon>
        <taxon>Magnoliopsida</taxon>
        <taxon>Liliopsida</taxon>
        <taxon>Poales</taxon>
        <taxon>Poaceae</taxon>
        <taxon>PACMAD clade</taxon>
        <taxon>Arundinoideae</taxon>
        <taxon>Arundineae</taxon>
        <taxon>Arundo</taxon>
    </lineage>
</organism>
<dbReference type="AlphaFoldDB" id="A0A0A8XS76"/>
<dbReference type="EMBL" id="GBRH01283333">
    <property type="protein sequence ID" value="JAD14562.1"/>
    <property type="molecule type" value="Transcribed_RNA"/>
</dbReference>
<reference evidence="2" key="2">
    <citation type="journal article" date="2015" name="Data Brief">
        <title>Shoot transcriptome of the giant reed, Arundo donax.</title>
        <authorList>
            <person name="Barrero R.A."/>
            <person name="Guerrero F.D."/>
            <person name="Moolhuijzen P."/>
            <person name="Goolsby J.A."/>
            <person name="Tidwell J."/>
            <person name="Bellgard S.E."/>
            <person name="Bellgard M.I."/>
        </authorList>
    </citation>
    <scope>NUCLEOTIDE SEQUENCE</scope>
    <source>
        <tissue evidence="2">Shoot tissue taken approximately 20 cm above the soil surface</tissue>
    </source>
</reference>
<feature type="compositionally biased region" description="Basic residues" evidence="1">
    <location>
        <begin position="1"/>
        <end position="11"/>
    </location>
</feature>